<dbReference type="Pfam" id="PF02120">
    <property type="entry name" value="Flg_hook"/>
    <property type="match status" value="1"/>
</dbReference>
<proteinExistence type="predicted"/>
<dbReference type="CDD" id="cd17470">
    <property type="entry name" value="T3SS_Flik_C"/>
    <property type="match status" value="1"/>
</dbReference>
<accession>F3KWL2</accession>
<dbReference type="Proteomes" id="UP000016368">
    <property type="component" value="Unassembled WGS sequence"/>
</dbReference>
<keyword evidence="3" id="KW-0969">Cilium</keyword>
<gene>
    <name evidence="3" type="ORF">HGR_14254</name>
</gene>
<dbReference type="RefSeq" id="WP_006298958.1">
    <property type="nucleotide sequence ID" value="NZ_AEGR01000092.1"/>
</dbReference>
<reference evidence="3 4" key="1">
    <citation type="journal article" date="2011" name="EMBO J.">
        <title>Structural diversity of bacterial flagellar motors.</title>
        <authorList>
            <person name="Chen S."/>
            <person name="Beeby M."/>
            <person name="Murphy G.E."/>
            <person name="Leadbetter J.R."/>
            <person name="Hendrixson D.R."/>
            <person name="Briegel A."/>
            <person name="Li Z."/>
            <person name="Shi J."/>
            <person name="Tocheva E.I."/>
            <person name="Muller A."/>
            <person name="Dobro M.J."/>
            <person name="Jensen G.J."/>
        </authorList>
    </citation>
    <scope>NUCLEOTIDE SEQUENCE [LARGE SCALE GENOMIC DNA]</scope>
    <source>
        <strain evidence="3 4">ATCC 19624</strain>
    </source>
</reference>
<name>F3KWL2_9BURK</name>
<sequence length="480" mass="47488">MSMEHGVSTSTVKTSHGANGASGHSFGKSQAGAAGGFASLLSGLGAEDETLGVDVLGLDASQTVAGEGFDLATDVDTTAAVPGFGFDPLHGGAGALAPQGDDPAQTAAAAAAALAALGLEPLAGTPGATDALAAGATDSLKAVAGAGAVIPGQLGANMPGEGFAKTANGLSAGRVALQAGVDTQGTARDATVLNSREATTALLGKTSEVTTLAMDGLGLQRQVGQRNATVRADAAKADQLRGAKGEDAAARLGWRSDMVAQATQAALAASGQQSGAMGDTAGRFGSSAGERAEEGARATVNDFAAMSGLSNGVSGSTGVDSSNTLTPAAVYTDPLMSPETQVAEQVSYWVGRGARNAEISVEGLSENPIHITIAMQGQETHVAFRAEQADTRQVLEDAVPHLRELLEREGLTLADVSVGHSDPGWSGGSEASAQAREQAAQRARVGGVGGREGEDTGGAALPGAARAVTLPAGRTLDLFV</sequence>
<feature type="domain" description="Flagellar hook-length control protein-like C-terminal" evidence="2">
    <location>
        <begin position="344"/>
        <end position="424"/>
    </location>
</feature>
<dbReference type="InterPro" id="IPR021136">
    <property type="entry name" value="Flagellar_hook_control-like_C"/>
</dbReference>
<feature type="region of interest" description="Disordered" evidence="1">
    <location>
        <begin position="419"/>
        <end position="460"/>
    </location>
</feature>
<evidence type="ECO:0000256" key="1">
    <source>
        <dbReference type="SAM" id="MobiDB-lite"/>
    </source>
</evidence>
<comment type="caution">
    <text evidence="3">The sequence shown here is derived from an EMBL/GenBank/DDBJ whole genome shotgun (WGS) entry which is preliminary data.</text>
</comment>
<dbReference type="Gene3D" id="3.30.750.140">
    <property type="match status" value="1"/>
</dbReference>
<dbReference type="InterPro" id="IPR052563">
    <property type="entry name" value="FliK"/>
</dbReference>
<evidence type="ECO:0000313" key="3">
    <source>
        <dbReference type="EMBL" id="EGI75825.1"/>
    </source>
</evidence>
<evidence type="ECO:0000259" key="2">
    <source>
        <dbReference type="Pfam" id="PF02120"/>
    </source>
</evidence>
<dbReference type="EMBL" id="AEGR01000092">
    <property type="protein sequence ID" value="EGI75825.1"/>
    <property type="molecule type" value="Genomic_DNA"/>
</dbReference>
<dbReference type="PANTHER" id="PTHR37533:SF2">
    <property type="entry name" value="FLAGELLAR HOOK-LENGTH CONTROL PROTEIN"/>
    <property type="match status" value="1"/>
</dbReference>
<keyword evidence="3" id="KW-0966">Cell projection</keyword>
<dbReference type="eggNOG" id="COG3144">
    <property type="taxonomic scope" value="Bacteria"/>
</dbReference>
<dbReference type="AlphaFoldDB" id="F3KWL2"/>
<feature type="compositionally biased region" description="Low complexity" evidence="1">
    <location>
        <begin position="429"/>
        <end position="445"/>
    </location>
</feature>
<dbReference type="STRING" id="887062.HGR_14254"/>
<feature type="compositionally biased region" description="Polar residues" evidence="1">
    <location>
        <begin position="7"/>
        <end position="17"/>
    </location>
</feature>
<evidence type="ECO:0000313" key="4">
    <source>
        <dbReference type="Proteomes" id="UP000016368"/>
    </source>
</evidence>
<organism evidence="3 4">
    <name type="scientific">Hylemonella gracilis ATCC 19624</name>
    <dbReference type="NCBI Taxonomy" id="887062"/>
    <lineage>
        <taxon>Bacteria</taxon>
        <taxon>Pseudomonadati</taxon>
        <taxon>Pseudomonadota</taxon>
        <taxon>Betaproteobacteria</taxon>
        <taxon>Burkholderiales</taxon>
        <taxon>Comamonadaceae</taxon>
        <taxon>Hylemonella</taxon>
    </lineage>
</organism>
<dbReference type="PANTHER" id="PTHR37533">
    <property type="entry name" value="FLAGELLAR HOOK-LENGTH CONTROL PROTEIN"/>
    <property type="match status" value="1"/>
</dbReference>
<feature type="region of interest" description="Disordered" evidence="1">
    <location>
        <begin position="1"/>
        <end position="24"/>
    </location>
</feature>
<dbReference type="OrthoDB" id="9157214at2"/>
<protein>
    <submittedName>
        <fullName evidence="3">Flagellar hook-length control protein</fullName>
    </submittedName>
</protein>
<dbReference type="InterPro" id="IPR038610">
    <property type="entry name" value="FliK-like_C_sf"/>
</dbReference>
<keyword evidence="3" id="KW-0282">Flagellum</keyword>
<keyword evidence="4" id="KW-1185">Reference proteome</keyword>